<dbReference type="InterPro" id="IPR037066">
    <property type="entry name" value="Plug_dom_sf"/>
</dbReference>
<dbReference type="PANTHER" id="PTHR47234:SF2">
    <property type="entry name" value="TONB-DEPENDENT RECEPTOR"/>
    <property type="match status" value="1"/>
</dbReference>
<evidence type="ECO:0000313" key="15">
    <source>
        <dbReference type="EMBL" id="OIJ41107.1"/>
    </source>
</evidence>
<dbReference type="PROSITE" id="PS52016">
    <property type="entry name" value="TONB_DEPENDENT_REC_3"/>
    <property type="match status" value="1"/>
</dbReference>
<dbReference type="SUPFAM" id="SSF56935">
    <property type="entry name" value="Porins"/>
    <property type="match status" value="1"/>
</dbReference>
<keyword evidence="9 10" id="KW-0998">Cell outer membrane</keyword>
<evidence type="ECO:0000256" key="10">
    <source>
        <dbReference type="PROSITE-ProRule" id="PRU01360"/>
    </source>
</evidence>
<evidence type="ECO:0000256" key="9">
    <source>
        <dbReference type="ARBA" id="ARBA00023237"/>
    </source>
</evidence>
<dbReference type="Pfam" id="PF00593">
    <property type="entry name" value="TonB_dep_Rec_b-barrel"/>
    <property type="match status" value="1"/>
</dbReference>
<evidence type="ECO:0000313" key="16">
    <source>
        <dbReference type="Proteomes" id="UP000180246"/>
    </source>
</evidence>
<dbReference type="Gene3D" id="2.40.170.20">
    <property type="entry name" value="TonB-dependent receptor, beta-barrel domain"/>
    <property type="match status" value="1"/>
</dbReference>
<keyword evidence="4 10" id="KW-1134">Transmembrane beta strand</keyword>
<dbReference type="AlphaFoldDB" id="A0A1S2N7P2"/>
<feature type="chain" id="PRO_5013181758" evidence="12">
    <location>
        <begin position="28"/>
        <end position="975"/>
    </location>
</feature>
<dbReference type="GO" id="GO:0009279">
    <property type="term" value="C:cell outer membrane"/>
    <property type="evidence" value="ECO:0007669"/>
    <property type="project" value="UniProtKB-SubCell"/>
</dbReference>
<proteinExistence type="inferred from homology"/>
<dbReference type="PANTHER" id="PTHR47234">
    <property type="match status" value="1"/>
</dbReference>
<dbReference type="InterPro" id="IPR012910">
    <property type="entry name" value="Plug_dom"/>
</dbReference>
<keyword evidence="3 10" id="KW-0813">Transport</keyword>
<feature type="domain" description="TonB-dependent receptor-like beta-barrel" evidence="13">
    <location>
        <begin position="376"/>
        <end position="939"/>
    </location>
</feature>
<evidence type="ECO:0000256" key="6">
    <source>
        <dbReference type="ARBA" id="ARBA00023077"/>
    </source>
</evidence>
<accession>A0A1S2N7P2</accession>
<feature type="signal peptide" evidence="12">
    <location>
        <begin position="1"/>
        <end position="27"/>
    </location>
</feature>
<evidence type="ECO:0000256" key="2">
    <source>
        <dbReference type="ARBA" id="ARBA00009810"/>
    </source>
</evidence>
<evidence type="ECO:0000256" key="1">
    <source>
        <dbReference type="ARBA" id="ARBA00004571"/>
    </source>
</evidence>
<gene>
    <name evidence="15" type="ORF">LO55_318</name>
</gene>
<keyword evidence="8 15" id="KW-0675">Receptor</keyword>
<dbReference type="InterPro" id="IPR036942">
    <property type="entry name" value="Beta-barrel_TonB_sf"/>
</dbReference>
<name>A0A1S2N7P2_9BURK</name>
<keyword evidence="6 11" id="KW-0798">TonB box</keyword>
<dbReference type="InterPro" id="IPR039426">
    <property type="entry name" value="TonB-dep_rcpt-like"/>
</dbReference>
<protein>
    <submittedName>
        <fullName evidence="15">TonB dependent receptor family protein</fullName>
    </submittedName>
</protein>
<evidence type="ECO:0000256" key="11">
    <source>
        <dbReference type="RuleBase" id="RU003357"/>
    </source>
</evidence>
<evidence type="ECO:0000259" key="13">
    <source>
        <dbReference type="Pfam" id="PF00593"/>
    </source>
</evidence>
<comment type="similarity">
    <text evidence="2 10 11">Belongs to the TonB-dependent receptor family.</text>
</comment>
<dbReference type="InterPro" id="IPR000531">
    <property type="entry name" value="Beta-barrel_TonB"/>
</dbReference>
<evidence type="ECO:0000256" key="5">
    <source>
        <dbReference type="ARBA" id="ARBA00022692"/>
    </source>
</evidence>
<keyword evidence="7 10" id="KW-0472">Membrane</keyword>
<evidence type="ECO:0000256" key="4">
    <source>
        <dbReference type="ARBA" id="ARBA00022452"/>
    </source>
</evidence>
<keyword evidence="5 10" id="KW-0812">Transmembrane</keyword>
<dbReference type="EMBL" id="JRYB01000001">
    <property type="protein sequence ID" value="OIJ41107.1"/>
    <property type="molecule type" value="Genomic_DNA"/>
</dbReference>
<comment type="caution">
    <text evidence="15">The sequence shown here is derived from an EMBL/GenBank/DDBJ whole genome shotgun (WGS) entry which is preliminary data.</text>
</comment>
<reference evidence="15 16" key="1">
    <citation type="submission" date="2014-10" db="EMBL/GenBank/DDBJ databases">
        <authorList>
            <person name="Seo M.-J."/>
            <person name="Seok Y.J."/>
            <person name="Cha I.-T."/>
        </authorList>
    </citation>
    <scope>NUCLEOTIDE SEQUENCE [LARGE SCALE GENOMIC DNA]</scope>
    <source>
        <strain evidence="15 16">NEU</strain>
    </source>
</reference>
<dbReference type="Gene3D" id="2.170.130.10">
    <property type="entry name" value="TonB-dependent receptor, plug domain"/>
    <property type="match status" value="1"/>
</dbReference>
<dbReference type="Pfam" id="PF07715">
    <property type="entry name" value="Plug"/>
    <property type="match status" value="1"/>
</dbReference>
<dbReference type="Proteomes" id="UP000180246">
    <property type="component" value="Unassembled WGS sequence"/>
</dbReference>
<keyword evidence="12" id="KW-0732">Signal</keyword>
<sequence length="975" mass="105585">MMETLLSRSVRAICLGGMTLGMTAAVAQEASAPLQRVEVTGSRIRQVDLETAQPIQVMNQEQIQKTGLVTVGDVLNNLSSAGAPDFSRSGSLISNTEAGGQYVSLRNLGANRLLVLVDGKRWTQTVAGYTDLSTIPSSMIERMEILKDGASSIYGSDAIAGVVNIILKKNMQGGQLSLYTGQNEKNDGKNKDFSLSYGAGDEKASLMFGLSHTEQGRVATGTRNITRFQYGPDHPYSGLGAGPWGRITPVNPANGGSLTNAAQGGFNRVLNHTGDWTGNGVGADSRNPNNYHAYSQAIQEDKYNSSADMDLLSPNKLDTLFVKGEIALPKDMRLKTTAMYSQRKSLRQIAGYPLQSTSQATYPVYIDKDSYYNPYGSSVVGAGLGQDLFFQRRTIELPRLTENENRTLHIDASLEGEFAVKDLAWNWSVGYNHNKVSGTATDSGNINLLNLKQALGPSFMNAAGVVQCGTPDDPIGLASCTPWDILGGPSASTPEALAYVNTVGTKTYGSTINSATADIGGELFQLPAGAVGLAVGLEHREVKGYDVPDQFSQSGYSTNLSGQATYGRYTVREAYAELNVPVLKDQPFAELLSLNFATRHSDYSNFGVTNNSKASFMYKPVKDVLVRGTWAEGFRAPTLDDVSGGGSQSFDTFLDPCDTRFGEASRNAAVAGRCATGFGGVIGTPNGYRQLLQAGGPIENSGGTQSLVAFNSGAGNQFLQPETAVTKTFGFVYNPSFVNGLSIGLDWYNISIENRITAISAGYVVNQCYIEGVTNFCDSLRRDPVTGNLTQLARGNANLGEMETEGLDLSISYRLPRTSFGQFNIRNETSYTDKFRTRSGADQEWNDYAGDYFYNRVKSNTNLDWSLGNWSATWGFRYYSPVKDQCWDVDTGVECSNPTGETSSWGTGYNKLGSVTIHDVSVGYKTNWDARILFGINNVFDKSPRMVYGTQASASSVDADMSLDRFFYVRYNQSF</sequence>
<evidence type="ECO:0000256" key="7">
    <source>
        <dbReference type="ARBA" id="ARBA00023136"/>
    </source>
</evidence>
<evidence type="ECO:0000256" key="12">
    <source>
        <dbReference type="SAM" id="SignalP"/>
    </source>
</evidence>
<evidence type="ECO:0000256" key="3">
    <source>
        <dbReference type="ARBA" id="ARBA00022448"/>
    </source>
</evidence>
<feature type="domain" description="TonB-dependent receptor plug" evidence="14">
    <location>
        <begin position="50"/>
        <end position="162"/>
    </location>
</feature>
<evidence type="ECO:0000256" key="8">
    <source>
        <dbReference type="ARBA" id="ARBA00023170"/>
    </source>
</evidence>
<dbReference type="RefSeq" id="WP_083415098.1">
    <property type="nucleotide sequence ID" value="NZ_JRYB01000001.1"/>
</dbReference>
<organism evidence="15 16">
    <name type="scientific">Massilia timonae</name>
    <dbReference type="NCBI Taxonomy" id="47229"/>
    <lineage>
        <taxon>Bacteria</taxon>
        <taxon>Pseudomonadati</taxon>
        <taxon>Pseudomonadota</taxon>
        <taxon>Betaproteobacteria</taxon>
        <taxon>Burkholderiales</taxon>
        <taxon>Oxalobacteraceae</taxon>
        <taxon>Telluria group</taxon>
        <taxon>Massilia</taxon>
    </lineage>
</organism>
<comment type="subcellular location">
    <subcellularLocation>
        <location evidence="1 10">Cell outer membrane</location>
        <topology evidence="1 10">Multi-pass membrane protein</topology>
    </subcellularLocation>
</comment>
<evidence type="ECO:0000259" key="14">
    <source>
        <dbReference type="Pfam" id="PF07715"/>
    </source>
</evidence>